<accession>A0A9P5YY35</accession>
<organism evidence="2 3">
    <name type="scientific">Pholiota conissans</name>
    <dbReference type="NCBI Taxonomy" id="109636"/>
    <lineage>
        <taxon>Eukaryota</taxon>
        <taxon>Fungi</taxon>
        <taxon>Dikarya</taxon>
        <taxon>Basidiomycota</taxon>
        <taxon>Agaricomycotina</taxon>
        <taxon>Agaricomycetes</taxon>
        <taxon>Agaricomycetidae</taxon>
        <taxon>Agaricales</taxon>
        <taxon>Agaricineae</taxon>
        <taxon>Strophariaceae</taxon>
        <taxon>Pholiota</taxon>
    </lineage>
</organism>
<evidence type="ECO:0000313" key="2">
    <source>
        <dbReference type="EMBL" id="KAF9477193.1"/>
    </source>
</evidence>
<gene>
    <name evidence="2" type="ORF">BDN70DRAFT_881493</name>
</gene>
<feature type="transmembrane region" description="Helical" evidence="1">
    <location>
        <begin position="38"/>
        <end position="61"/>
    </location>
</feature>
<reference evidence="2" key="1">
    <citation type="submission" date="2020-11" db="EMBL/GenBank/DDBJ databases">
        <authorList>
            <consortium name="DOE Joint Genome Institute"/>
            <person name="Ahrendt S."/>
            <person name="Riley R."/>
            <person name="Andreopoulos W."/>
            <person name="Labutti K."/>
            <person name="Pangilinan J."/>
            <person name="Ruiz-Duenas F.J."/>
            <person name="Barrasa J.M."/>
            <person name="Sanchez-Garcia M."/>
            <person name="Camarero S."/>
            <person name="Miyauchi S."/>
            <person name="Serrano A."/>
            <person name="Linde D."/>
            <person name="Babiker R."/>
            <person name="Drula E."/>
            <person name="Ayuso-Fernandez I."/>
            <person name="Pacheco R."/>
            <person name="Padilla G."/>
            <person name="Ferreira P."/>
            <person name="Barriuso J."/>
            <person name="Kellner H."/>
            <person name="Castanera R."/>
            <person name="Alfaro M."/>
            <person name="Ramirez L."/>
            <person name="Pisabarro A.G."/>
            <person name="Kuo A."/>
            <person name="Tritt A."/>
            <person name="Lipzen A."/>
            <person name="He G."/>
            <person name="Yan M."/>
            <person name="Ng V."/>
            <person name="Cullen D."/>
            <person name="Martin F."/>
            <person name="Rosso M.-N."/>
            <person name="Henrissat B."/>
            <person name="Hibbett D."/>
            <person name="Martinez A.T."/>
            <person name="Grigoriev I.V."/>
        </authorList>
    </citation>
    <scope>NUCLEOTIDE SEQUENCE</scope>
    <source>
        <strain evidence="2">CIRM-BRFM 674</strain>
    </source>
</reference>
<proteinExistence type="predicted"/>
<keyword evidence="1" id="KW-1133">Transmembrane helix</keyword>
<dbReference type="Proteomes" id="UP000807469">
    <property type="component" value="Unassembled WGS sequence"/>
</dbReference>
<feature type="transmembrane region" description="Helical" evidence="1">
    <location>
        <begin position="12"/>
        <end position="31"/>
    </location>
</feature>
<dbReference type="AlphaFoldDB" id="A0A9P5YY35"/>
<protein>
    <submittedName>
        <fullName evidence="2">Uncharacterized protein</fullName>
    </submittedName>
</protein>
<evidence type="ECO:0000256" key="1">
    <source>
        <dbReference type="SAM" id="Phobius"/>
    </source>
</evidence>
<dbReference type="EMBL" id="MU155269">
    <property type="protein sequence ID" value="KAF9477193.1"/>
    <property type="molecule type" value="Genomic_DNA"/>
</dbReference>
<sequence length="186" mass="20456">MLASTFFPTPVLYLSAVSATICLPIFALSIVNFGLLSIWLNAAVAVIIAVHHITLCAVTWASRKRVQRSKVIIDDEESSPFHETDIEPPAAYSITNIVALAFLVILNAIAFSIMVDITTRGAMKSTLPQERVGSHKWNIKVEIGQSSVLGAELLVLSALLTVCALGRNRLIEEAKARKEEMEYDFW</sequence>
<evidence type="ECO:0000313" key="3">
    <source>
        <dbReference type="Proteomes" id="UP000807469"/>
    </source>
</evidence>
<keyword evidence="3" id="KW-1185">Reference proteome</keyword>
<comment type="caution">
    <text evidence="2">The sequence shown here is derived from an EMBL/GenBank/DDBJ whole genome shotgun (WGS) entry which is preliminary data.</text>
</comment>
<name>A0A9P5YY35_9AGAR</name>
<keyword evidence="1" id="KW-0472">Membrane</keyword>
<dbReference type="OrthoDB" id="3196762at2759"/>
<keyword evidence="1" id="KW-0812">Transmembrane</keyword>
<feature type="transmembrane region" description="Helical" evidence="1">
    <location>
        <begin position="90"/>
        <end position="115"/>
    </location>
</feature>